<sequence>MNQEFWDEHYSSAEQLFSNNPNPVLVDEVSDLPPGRALDLGCGEGADARWLAERGWQVTAVDISQVAIDRAMKLGDSDAITWVRGDPLADPPTPTSYDLVSMQYLHSVPRSDGGQTARAIAHAVAPGGTLLIVGHEIREGHNWKGIDPRDFYDPHDFAELLGDEWTVLIDRTQPRTTAPPGNSHHTHDTVLKAVRSQ</sequence>
<keyword evidence="2" id="KW-0808">Transferase</keyword>
<accession>A0A2G3PQ16</accession>
<dbReference type="RefSeq" id="WP_099381132.1">
    <property type="nucleotide sequence ID" value="NZ_PEBD01000004.1"/>
</dbReference>
<dbReference type="SUPFAM" id="SSF53335">
    <property type="entry name" value="S-adenosyl-L-methionine-dependent methyltransferases"/>
    <property type="match status" value="1"/>
</dbReference>
<dbReference type="EMBL" id="PEBD01000004">
    <property type="protein sequence ID" value="PHV67958.1"/>
    <property type="molecule type" value="Genomic_DNA"/>
</dbReference>
<dbReference type="Pfam" id="PF13649">
    <property type="entry name" value="Methyltransf_25"/>
    <property type="match status" value="1"/>
</dbReference>
<organism evidence="6 7">
    <name type="scientific">Williamsia marianensis</name>
    <dbReference type="NCBI Taxonomy" id="85044"/>
    <lineage>
        <taxon>Bacteria</taxon>
        <taxon>Bacillati</taxon>
        <taxon>Actinomycetota</taxon>
        <taxon>Actinomycetes</taxon>
        <taxon>Mycobacteriales</taxon>
        <taxon>Nocardiaceae</taxon>
        <taxon>Williamsia</taxon>
    </lineage>
</organism>
<gene>
    <name evidence="6" type="ORF">CSW57_01345</name>
</gene>
<dbReference type="GO" id="GO:0032259">
    <property type="term" value="P:methylation"/>
    <property type="evidence" value="ECO:0007669"/>
    <property type="project" value="UniProtKB-KW"/>
</dbReference>
<evidence type="ECO:0000256" key="2">
    <source>
        <dbReference type="ARBA" id="ARBA00022679"/>
    </source>
</evidence>
<feature type="region of interest" description="Disordered" evidence="4">
    <location>
        <begin position="173"/>
        <end position="197"/>
    </location>
</feature>
<proteinExistence type="predicted"/>
<comment type="caution">
    <text evidence="6">The sequence shown here is derived from an EMBL/GenBank/DDBJ whole genome shotgun (WGS) entry which is preliminary data.</text>
</comment>
<dbReference type="CDD" id="cd02440">
    <property type="entry name" value="AdoMet_MTases"/>
    <property type="match status" value="1"/>
</dbReference>
<dbReference type="Proteomes" id="UP000225108">
    <property type="component" value="Unassembled WGS sequence"/>
</dbReference>
<dbReference type="AlphaFoldDB" id="A0A2G3PQ16"/>
<evidence type="ECO:0000256" key="4">
    <source>
        <dbReference type="SAM" id="MobiDB-lite"/>
    </source>
</evidence>
<dbReference type="PANTHER" id="PTHR43464">
    <property type="entry name" value="METHYLTRANSFERASE"/>
    <property type="match status" value="1"/>
</dbReference>
<dbReference type="Gene3D" id="3.40.50.150">
    <property type="entry name" value="Vaccinia Virus protein VP39"/>
    <property type="match status" value="1"/>
</dbReference>
<evidence type="ECO:0000313" key="6">
    <source>
        <dbReference type="EMBL" id="PHV67958.1"/>
    </source>
</evidence>
<dbReference type="GO" id="GO:0008168">
    <property type="term" value="F:methyltransferase activity"/>
    <property type="evidence" value="ECO:0007669"/>
    <property type="project" value="UniProtKB-KW"/>
</dbReference>
<dbReference type="InterPro" id="IPR041698">
    <property type="entry name" value="Methyltransf_25"/>
</dbReference>
<keyword evidence="1" id="KW-0489">Methyltransferase</keyword>
<reference evidence="6 7" key="1">
    <citation type="submission" date="2017-10" db="EMBL/GenBank/DDBJ databases">
        <title>The draft genome sequence of Williamsia sp. BULT 1.1 isolated from the semi-arid grassland soils from South Africa.</title>
        <authorList>
            <person name="Kabwe M.H."/>
            <person name="Govender N."/>
            <person name="Mutseka Lunga P."/>
            <person name="Vikram S."/>
            <person name="Makhalanyane T.P."/>
        </authorList>
    </citation>
    <scope>NUCLEOTIDE SEQUENCE [LARGE SCALE GENOMIC DNA]</scope>
    <source>
        <strain evidence="6 7">BULT 1.1</strain>
    </source>
</reference>
<protein>
    <recommendedName>
        <fullName evidence="5">Methyltransferase domain-containing protein</fullName>
    </recommendedName>
</protein>
<dbReference type="PANTHER" id="PTHR43464:SF19">
    <property type="entry name" value="UBIQUINONE BIOSYNTHESIS O-METHYLTRANSFERASE, MITOCHONDRIAL"/>
    <property type="match status" value="1"/>
</dbReference>
<evidence type="ECO:0000259" key="5">
    <source>
        <dbReference type="Pfam" id="PF13649"/>
    </source>
</evidence>
<evidence type="ECO:0000313" key="7">
    <source>
        <dbReference type="Proteomes" id="UP000225108"/>
    </source>
</evidence>
<evidence type="ECO:0000256" key="1">
    <source>
        <dbReference type="ARBA" id="ARBA00022603"/>
    </source>
</evidence>
<keyword evidence="3" id="KW-0949">S-adenosyl-L-methionine</keyword>
<evidence type="ECO:0000256" key="3">
    <source>
        <dbReference type="ARBA" id="ARBA00022691"/>
    </source>
</evidence>
<name>A0A2G3PQ16_WILMA</name>
<dbReference type="InterPro" id="IPR029063">
    <property type="entry name" value="SAM-dependent_MTases_sf"/>
</dbReference>
<feature type="domain" description="Methyltransferase" evidence="5">
    <location>
        <begin position="38"/>
        <end position="128"/>
    </location>
</feature>